<feature type="compositionally biased region" description="Acidic residues" evidence="6">
    <location>
        <begin position="388"/>
        <end position="404"/>
    </location>
</feature>
<dbReference type="AlphaFoldDB" id="A0A6F9DN17"/>
<dbReference type="InterPro" id="IPR018494">
    <property type="entry name" value="Oxysterol-bd_CS"/>
</dbReference>
<dbReference type="Gene3D" id="2.30.29.30">
    <property type="entry name" value="Pleckstrin-homology domain (PH domain)/Phosphotyrosine-binding domain (PTB)"/>
    <property type="match status" value="1"/>
</dbReference>
<dbReference type="PANTHER" id="PTHR10972">
    <property type="entry name" value="OXYSTEROL-BINDING PROTEIN-RELATED"/>
    <property type="match status" value="1"/>
</dbReference>
<dbReference type="Gene3D" id="3.30.70.3490">
    <property type="match status" value="1"/>
</dbReference>
<comment type="similarity">
    <text evidence="4">Belongs to the OSBP family.</text>
</comment>
<dbReference type="CDD" id="cd13291">
    <property type="entry name" value="PH_ORP10_ORP11"/>
    <property type="match status" value="1"/>
</dbReference>
<evidence type="ECO:0000256" key="6">
    <source>
        <dbReference type="SAM" id="MobiDB-lite"/>
    </source>
</evidence>
<sequence>MLGSQINQFSTQCSNPPNKPRHSKDPGITKMDVSALVPFDGRLSKYTNVMKGWQNRYFLLNPQNGILEYFVNQSEALSAHYKPRGSLVLAGAVIAPSTEDSYTFSVNAANGEVYKLRASNAKERQEWVSRLRTVVQHFSSQIAQEHPPLAASGSRKPRTRSVVSNMSNSINKIKDQVQQLSGPQVGNSSVKHSAHDDTMSVGTLDQQTGNSSSMRKNRQRSDSRGSNKGMLHRTTSTETKRQLQHSDLKQMQDARQALVSSDNYHAGLVSMLDSLNFHSDNKTDSEKGDVASVGSDDPTMGLSALDKDVLLMKSTSGAMLQSLSNCYSILQKYHQQITSALPPDAQIQWMESKQDTKLHMGSHHHPTDVSTIGEDNPISFETPKLADPADEVEDSSSVNEEDLGPVDEHKNVIMHLLSQLKLGMDLTRVTLPTFILEKRSLLEMYADFLGHSNLLLEIPTGKTPYERMHKVIKFYLTSFHSGRQGQITKKPYNPIVGEVFQCSYYIPNQNTSEGLSTEKNNGSTKSPPSTQTHSRIQFIAEQVSHHPPVSAFYTSCSERGIEVNSHIWTRSKFMNMSVGVVNIGEGTITLTDFNEHYVMTYPSAYARSILTVPWSELGGRCTITCEETGLTANIVFHTKPMYGGMPHRVTGEVKDQNGFVSCRVQGKWNGELEFSYYNEDNQNTPSPTPQHVELIDTNKLQIFPKYVRPMEAQDMLESRKLWTNVTQSLKSGDVTAATEHKSILEDQQREIERQRHDANLPVPTAYFTQTKGKDYDTYAYKKH</sequence>
<dbReference type="SUPFAM" id="SSF144000">
    <property type="entry name" value="Oxysterol-binding protein-like"/>
    <property type="match status" value="1"/>
</dbReference>
<feature type="compositionally biased region" description="Polar residues" evidence="6">
    <location>
        <begin position="200"/>
        <end position="214"/>
    </location>
</feature>
<feature type="region of interest" description="Disordered" evidence="6">
    <location>
        <begin position="1"/>
        <end position="28"/>
    </location>
</feature>
<dbReference type="PANTHER" id="PTHR10972:SF141">
    <property type="entry name" value="OXYSTEROL-BINDING PROTEIN"/>
    <property type="match status" value="1"/>
</dbReference>
<dbReference type="GO" id="GO:0032934">
    <property type="term" value="F:sterol binding"/>
    <property type="evidence" value="ECO:0007669"/>
    <property type="project" value="TreeGrafter"/>
</dbReference>
<evidence type="ECO:0000256" key="3">
    <source>
        <dbReference type="ARBA" id="ARBA00023121"/>
    </source>
</evidence>
<accession>A0A6F9DN17</accession>
<evidence type="ECO:0000313" key="8">
    <source>
        <dbReference type="EMBL" id="CAB3264581.1"/>
    </source>
</evidence>
<dbReference type="InterPro" id="IPR037239">
    <property type="entry name" value="OSBP_sf"/>
</dbReference>
<dbReference type="InterPro" id="IPR000648">
    <property type="entry name" value="Oxysterol-bd"/>
</dbReference>
<keyword evidence="3" id="KW-0446">Lipid-binding</keyword>
<name>A0A6F9DN17_9ASCI</name>
<evidence type="ECO:0000259" key="7">
    <source>
        <dbReference type="PROSITE" id="PS50003"/>
    </source>
</evidence>
<feature type="region of interest" description="Disordered" evidence="6">
    <location>
        <begin position="358"/>
        <end position="404"/>
    </location>
</feature>
<keyword evidence="2 5" id="KW-0445">Lipid transport</keyword>
<dbReference type="Pfam" id="PF01237">
    <property type="entry name" value="Oxysterol_BP"/>
    <property type="match status" value="1"/>
</dbReference>
<gene>
    <name evidence="8" type="primary">Osbpl11</name>
</gene>
<dbReference type="FunFam" id="1.10.287.2720:FF:000001">
    <property type="entry name" value="Oxysterol-binding OBPalpha"/>
    <property type="match status" value="1"/>
</dbReference>
<feature type="region of interest" description="Disordered" evidence="6">
    <location>
        <begin position="177"/>
        <end position="242"/>
    </location>
</feature>
<dbReference type="Gene3D" id="1.10.287.2720">
    <property type="match status" value="1"/>
</dbReference>
<feature type="compositionally biased region" description="Polar residues" evidence="6">
    <location>
        <begin position="177"/>
        <end position="191"/>
    </location>
</feature>
<dbReference type="InterPro" id="IPR001849">
    <property type="entry name" value="PH_domain"/>
</dbReference>
<evidence type="ECO:0000256" key="5">
    <source>
        <dbReference type="RuleBase" id="RU003845"/>
    </source>
</evidence>
<dbReference type="GO" id="GO:0006869">
    <property type="term" value="P:lipid transport"/>
    <property type="evidence" value="ECO:0007669"/>
    <property type="project" value="UniProtKB-KW"/>
</dbReference>
<organism evidence="8">
    <name type="scientific">Phallusia mammillata</name>
    <dbReference type="NCBI Taxonomy" id="59560"/>
    <lineage>
        <taxon>Eukaryota</taxon>
        <taxon>Metazoa</taxon>
        <taxon>Chordata</taxon>
        <taxon>Tunicata</taxon>
        <taxon>Ascidiacea</taxon>
        <taxon>Phlebobranchia</taxon>
        <taxon>Ascidiidae</taxon>
        <taxon>Phallusia</taxon>
    </lineage>
</organism>
<dbReference type="Pfam" id="PF00169">
    <property type="entry name" value="PH"/>
    <property type="match status" value="1"/>
</dbReference>
<feature type="domain" description="PH" evidence="7">
    <location>
        <begin position="36"/>
        <end position="136"/>
    </location>
</feature>
<feature type="region of interest" description="Disordered" evidence="6">
    <location>
        <begin position="513"/>
        <end position="532"/>
    </location>
</feature>
<reference evidence="8" key="1">
    <citation type="submission" date="2020-04" db="EMBL/GenBank/DDBJ databases">
        <authorList>
            <person name="Neveu A P."/>
        </authorList>
    </citation>
    <scope>NUCLEOTIDE SEQUENCE</scope>
    <source>
        <tissue evidence="8">Whole embryo</tissue>
    </source>
</reference>
<dbReference type="Gene3D" id="2.40.160.120">
    <property type="match status" value="1"/>
</dbReference>
<proteinExistence type="evidence at transcript level"/>
<evidence type="ECO:0000256" key="4">
    <source>
        <dbReference type="RuleBase" id="RU003844"/>
    </source>
</evidence>
<dbReference type="SUPFAM" id="SSF50729">
    <property type="entry name" value="PH domain-like"/>
    <property type="match status" value="1"/>
</dbReference>
<dbReference type="InterPro" id="IPR011993">
    <property type="entry name" value="PH-like_dom_sf"/>
</dbReference>
<dbReference type="PROSITE" id="PS50003">
    <property type="entry name" value="PH_DOMAIN"/>
    <property type="match status" value="1"/>
</dbReference>
<dbReference type="PROSITE" id="PS01013">
    <property type="entry name" value="OSBP"/>
    <property type="match status" value="1"/>
</dbReference>
<protein>
    <recommendedName>
        <fullName evidence="5">Oxysterol-binding protein</fullName>
    </recommendedName>
</protein>
<dbReference type="GO" id="GO:0016020">
    <property type="term" value="C:membrane"/>
    <property type="evidence" value="ECO:0007669"/>
    <property type="project" value="TreeGrafter"/>
</dbReference>
<dbReference type="SMART" id="SM00233">
    <property type="entry name" value="PH"/>
    <property type="match status" value="1"/>
</dbReference>
<evidence type="ECO:0000256" key="2">
    <source>
        <dbReference type="ARBA" id="ARBA00023055"/>
    </source>
</evidence>
<evidence type="ECO:0000256" key="1">
    <source>
        <dbReference type="ARBA" id="ARBA00022448"/>
    </source>
</evidence>
<dbReference type="GO" id="GO:0005829">
    <property type="term" value="C:cytosol"/>
    <property type="evidence" value="ECO:0007669"/>
    <property type="project" value="TreeGrafter"/>
</dbReference>
<keyword evidence="1 5" id="KW-0813">Transport</keyword>
<feature type="compositionally biased region" description="Polar residues" evidence="6">
    <location>
        <begin position="1"/>
        <end position="16"/>
    </location>
</feature>
<dbReference type="EMBL" id="LR788719">
    <property type="protein sequence ID" value="CAB3264581.1"/>
    <property type="molecule type" value="mRNA"/>
</dbReference>